<evidence type="ECO:0000313" key="2">
    <source>
        <dbReference type="Proteomes" id="UP000031535"/>
    </source>
</evidence>
<comment type="caution">
    <text evidence="1">The sequence shown here is derived from an EMBL/GenBank/DDBJ whole genome shotgun (WGS) entry which is preliminary data.</text>
</comment>
<dbReference type="Proteomes" id="UP000031535">
    <property type="component" value="Unassembled WGS sequence"/>
</dbReference>
<proteinExistence type="predicted"/>
<organism evidence="1 2">
    <name type="scientific">Pseudomonas batumici</name>
    <dbReference type="NCBI Taxonomy" id="226910"/>
    <lineage>
        <taxon>Bacteria</taxon>
        <taxon>Pseudomonadati</taxon>
        <taxon>Pseudomonadota</taxon>
        <taxon>Gammaproteobacteria</taxon>
        <taxon>Pseudomonadales</taxon>
        <taxon>Pseudomonadaceae</taxon>
        <taxon>Pseudomonas</taxon>
    </lineage>
</organism>
<protein>
    <submittedName>
        <fullName evidence="1">Uncharacterized protein</fullName>
    </submittedName>
</protein>
<keyword evidence="2" id="KW-1185">Reference proteome</keyword>
<dbReference type="AlphaFoldDB" id="A0A0C2I0Y9"/>
<gene>
    <name evidence="1" type="ORF">UCMB321_3426</name>
</gene>
<name>A0A0C2I0Y9_9PSED</name>
<reference evidence="1 2" key="1">
    <citation type="submission" date="2015-01" db="EMBL/GenBank/DDBJ databases">
        <title>Complete genome of Pseudomonas batumici UCM B-321 producer of the batumin antibiotic with strong antistaphilococcal and potential anticancer activity.</title>
        <authorList>
            <person name="Klochko V.V."/>
            <person name="Zelena L.B."/>
            <person name="Elena K.A."/>
            <person name="Reva O.N."/>
        </authorList>
    </citation>
    <scope>NUCLEOTIDE SEQUENCE [LARGE SCALE GENOMIC DNA]</scope>
    <source>
        <strain evidence="1 2">UCM B-321</strain>
    </source>
</reference>
<sequence length="223" mass="23845">MLRIPGAGGLVIGNLDDDMAEAQYFRGRYRGPLSLVDAWLLVREIERKRGPVRQGIAGGLSMDGFHNESGGIPQPDLFADTRMRDGLDGRSPLGLGQAIQISLAANFQSEAEKACLGAPMNAVAVGCGVGCPEIKRIGILVTDGQAEVTQKACRVIKVRSLEDEVGKTLGLDCRGRVPGRLQRLQSRYCGTIIHCFSSPNFFRAKPRPAPCIAGVKTISAVKG</sequence>
<dbReference type="EMBL" id="JXDG01000042">
    <property type="protein sequence ID" value="KIH82971.1"/>
    <property type="molecule type" value="Genomic_DNA"/>
</dbReference>
<dbReference type="PATRIC" id="fig|226910.6.peg.3416"/>
<evidence type="ECO:0000313" key="1">
    <source>
        <dbReference type="EMBL" id="KIH82971.1"/>
    </source>
</evidence>
<accession>A0A0C2I0Y9</accession>